<feature type="domain" description="OAR" evidence="12">
    <location>
        <begin position="293"/>
        <end position="306"/>
    </location>
</feature>
<dbReference type="InterPro" id="IPR009057">
    <property type="entry name" value="Homeodomain-like_sf"/>
</dbReference>
<evidence type="ECO:0000256" key="5">
    <source>
        <dbReference type="ARBA" id="ARBA00023242"/>
    </source>
</evidence>
<evidence type="ECO:0000256" key="8">
    <source>
        <dbReference type="PROSITE-ProRule" id="PRU00108"/>
    </source>
</evidence>
<dbReference type="AlphaFoldDB" id="A0A6J1T1T3"/>
<name>A0A6J1T1T3_FRAOC</name>
<dbReference type="PROSITE" id="PS00027">
    <property type="entry name" value="HOMEOBOX_1"/>
    <property type="match status" value="1"/>
</dbReference>
<comment type="similarity">
    <text evidence="6">Belongs to the paired homeobox family. Unc-4 subfamily.</text>
</comment>
<dbReference type="PANTHER" id="PTHR24329">
    <property type="entry name" value="HOMEOBOX PROTEIN ARISTALESS"/>
    <property type="match status" value="1"/>
</dbReference>
<keyword evidence="4 8" id="KW-0371">Homeobox</keyword>
<keyword evidence="13" id="KW-1185">Reference proteome</keyword>
<dbReference type="GO" id="GO:0005634">
    <property type="term" value="C:nucleus"/>
    <property type="evidence" value="ECO:0007669"/>
    <property type="project" value="UniProtKB-SubCell"/>
</dbReference>
<dbReference type="InterPro" id="IPR050649">
    <property type="entry name" value="Paired_Homeobox_TFs"/>
</dbReference>
<dbReference type="RefSeq" id="XP_026287203.2">
    <property type="nucleotide sequence ID" value="XM_026431418.2"/>
</dbReference>
<dbReference type="FunFam" id="1.10.10.60:FF:000057">
    <property type="entry name" value="Short stature homeobox 2"/>
    <property type="match status" value="1"/>
</dbReference>
<dbReference type="SMART" id="SM00389">
    <property type="entry name" value="HOX"/>
    <property type="match status" value="1"/>
</dbReference>
<feature type="domain" description="Homeobox" evidence="11">
    <location>
        <begin position="91"/>
        <end position="151"/>
    </location>
</feature>
<evidence type="ECO:0000313" key="13">
    <source>
        <dbReference type="Proteomes" id="UP000504606"/>
    </source>
</evidence>
<evidence type="ECO:0000313" key="14">
    <source>
        <dbReference type="RefSeq" id="XP_026287203.2"/>
    </source>
</evidence>
<evidence type="ECO:0000259" key="11">
    <source>
        <dbReference type="PROSITE" id="PS50071"/>
    </source>
</evidence>
<dbReference type="InterPro" id="IPR001356">
    <property type="entry name" value="HD"/>
</dbReference>
<dbReference type="PROSITE" id="PS50071">
    <property type="entry name" value="HOMEOBOX_2"/>
    <property type="match status" value="1"/>
</dbReference>
<comment type="subcellular location">
    <subcellularLocation>
        <location evidence="1 8 9">Nucleus</location>
    </subcellularLocation>
</comment>
<feature type="region of interest" description="Disordered" evidence="10">
    <location>
        <begin position="32"/>
        <end position="57"/>
    </location>
</feature>
<evidence type="ECO:0000259" key="12">
    <source>
        <dbReference type="PROSITE" id="PS50803"/>
    </source>
</evidence>
<evidence type="ECO:0000256" key="6">
    <source>
        <dbReference type="ARBA" id="ARBA00038351"/>
    </source>
</evidence>
<dbReference type="GO" id="GO:0000981">
    <property type="term" value="F:DNA-binding transcription factor activity, RNA polymerase II-specific"/>
    <property type="evidence" value="ECO:0007669"/>
    <property type="project" value="InterPro"/>
</dbReference>
<sequence length="315" mass="34204">MMEHKPRHLPVVAGTTTPSGRARAVYSIDQILGNDKPKDDDVAKGDSGSTTSGDLDLTTFSDVDAEIGADLGSGGDGAGLECLDGDMNRPRKVRRSRTTFTTYQLHQLEQAFERSQYPDVYTREELASKLELSEARVQVWFQNRRAKWRKREKALGRDTAPFLHPPPSGLPDFGVHPGLGLPHPLGPEPFWPGLVLNPALGLPGAPHFPWPSLQSLQSLPGQPSKALHMLSQYMLAGGLPFMHGPHGPPSPPPLRPHHPHQPCPSPPPRSASLSPQQAPPPPSHSPLDARKGSSIDSLRLAAREHARREALSDSP</sequence>
<evidence type="ECO:0000256" key="2">
    <source>
        <dbReference type="ARBA" id="ARBA00022473"/>
    </source>
</evidence>
<dbReference type="InterPro" id="IPR017970">
    <property type="entry name" value="Homeobox_CS"/>
</dbReference>
<evidence type="ECO:0000256" key="3">
    <source>
        <dbReference type="ARBA" id="ARBA00023125"/>
    </source>
</evidence>
<dbReference type="KEGG" id="foc:113212624"/>
<proteinExistence type="inferred from homology"/>
<feature type="compositionally biased region" description="Polar residues" evidence="10">
    <location>
        <begin position="47"/>
        <end position="57"/>
    </location>
</feature>
<reference evidence="14 15" key="1">
    <citation type="submission" date="2025-04" db="UniProtKB">
        <authorList>
            <consortium name="RefSeq"/>
        </authorList>
    </citation>
    <scope>IDENTIFICATION</scope>
    <source>
        <tissue evidence="14 15">Whole organism</tissue>
    </source>
</reference>
<feature type="DNA-binding region" description="Homeobox" evidence="8">
    <location>
        <begin position="93"/>
        <end position="152"/>
    </location>
</feature>
<evidence type="ECO:0000256" key="4">
    <source>
        <dbReference type="ARBA" id="ARBA00023155"/>
    </source>
</evidence>
<dbReference type="PROSITE" id="PS50803">
    <property type="entry name" value="OAR"/>
    <property type="match status" value="1"/>
</dbReference>
<dbReference type="RefSeq" id="XP_052133251.1">
    <property type="nucleotide sequence ID" value="XM_052277291.1"/>
</dbReference>
<evidence type="ECO:0000256" key="1">
    <source>
        <dbReference type="ARBA" id="ARBA00004123"/>
    </source>
</evidence>
<dbReference type="GeneID" id="113212624"/>
<evidence type="ECO:0000256" key="10">
    <source>
        <dbReference type="SAM" id="MobiDB-lite"/>
    </source>
</evidence>
<keyword evidence="3 8" id="KW-0238">DNA-binding</keyword>
<accession>A0A6J1T1T3</accession>
<dbReference type="PANTHER" id="PTHR24329:SF543">
    <property type="entry name" value="FI01017P-RELATED"/>
    <property type="match status" value="1"/>
</dbReference>
<evidence type="ECO:0000256" key="9">
    <source>
        <dbReference type="RuleBase" id="RU000682"/>
    </source>
</evidence>
<gene>
    <name evidence="14 15" type="primary">LOC113212624</name>
</gene>
<feature type="compositionally biased region" description="Basic and acidic residues" evidence="10">
    <location>
        <begin position="301"/>
        <end position="315"/>
    </location>
</feature>
<evidence type="ECO:0000313" key="15">
    <source>
        <dbReference type="RefSeq" id="XP_052133251.1"/>
    </source>
</evidence>
<protein>
    <recommendedName>
        <fullName evidence="7">Homeobox protein unc-4</fullName>
    </recommendedName>
</protein>
<keyword evidence="5 8" id="KW-0539">Nucleus</keyword>
<dbReference type="Pfam" id="PF00046">
    <property type="entry name" value="Homeodomain"/>
    <property type="match status" value="1"/>
</dbReference>
<dbReference type="CDD" id="cd00086">
    <property type="entry name" value="homeodomain"/>
    <property type="match status" value="1"/>
</dbReference>
<evidence type="ECO:0000256" key="7">
    <source>
        <dbReference type="ARBA" id="ARBA00069290"/>
    </source>
</evidence>
<dbReference type="Proteomes" id="UP000504606">
    <property type="component" value="Unplaced"/>
</dbReference>
<dbReference type="SUPFAM" id="SSF46689">
    <property type="entry name" value="Homeodomain-like"/>
    <property type="match status" value="1"/>
</dbReference>
<dbReference type="GO" id="GO:0000977">
    <property type="term" value="F:RNA polymerase II transcription regulatory region sequence-specific DNA binding"/>
    <property type="evidence" value="ECO:0007669"/>
    <property type="project" value="TreeGrafter"/>
</dbReference>
<organism evidence="13 14">
    <name type="scientific">Frankliniella occidentalis</name>
    <name type="common">Western flower thrips</name>
    <name type="synonym">Euthrips occidentalis</name>
    <dbReference type="NCBI Taxonomy" id="133901"/>
    <lineage>
        <taxon>Eukaryota</taxon>
        <taxon>Metazoa</taxon>
        <taxon>Ecdysozoa</taxon>
        <taxon>Arthropoda</taxon>
        <taxon>Hexapoda</taxon>
        <taxon>Insecta</taxon>
        <taxon>Pterygota</taxon>
        <taxon>Neoptera</taxon>
        <taxon>Paraneoptera</taxon>
        <taxon>Thysanoptera</taxon>
        <taxon>Terebrantia</taxon>
        <taxon>Thripoidea</taxon>
        <taxon>Thripidae</taxon>
        <taxon>Frankliniella</taxon>
    </lineage>
</organism>
<dbReference type="Gene3D" id="1.10.10.60">
    <property type="entry name" value="Homeodomain-like"/>
    <property type="match status" value="1"/>
</dbReference>
<dbReference type="OrthoDB" id="6159439at2759"/>
<feature type="compositionally biased region" description="Basic and acidic residues" evidence="10">
    <location>
        <begin position="35"/>
        <end position="44"/>
    </location>
</feature>
<keyword evidence="2" id="KW-0217">Developmental protein</keyword>
<dbReference type="InterPro" id="IPR003654">
    <property type="entry name" value="OAR_dom"/>
</dbReference>
<feature type="region of interest" description="Disordered" evidence="10">
    <location>
        <begin position="241"/>
        <end position="315"/>
    </location>
</feature>